<sequence length="560" mass="59790">MARNIRFGDPVRKKLLDGVDVLANAVGVTLGPCGRNVVIEHRASGLPPVATKDGATVAQAVEAAGRMESVGITLVRQMATTVAKEAGDGSTTSVVLTHRVAAETRKALAAGMNPRDVSLGMERAARAVEADLLRRSRRCDDRRSLAHVATLAAGGDEGIGEIVAEALEIAGDGGVVDVELGNGVTDEIESVEGMHWEQGYRSPYFMTDSARKIAELENPYILIYDRVINEFSELVPALELVRRRGGSLLVVAENIAEEALPGLLLNHIRKNLCSIAVKGPGYGDSRYEYLLDLAALTGGRAIMEAFGEDISNVTIEHLGRARRVVVREDDTLVIGGEGDAAVIADRLASAKRQADWIVEGDGSKGSPSGKRHELQNLQTRIKALSGRMATIRAGGLSDIVIKERMQRIENALNSARSAQNDGVVAGGGVGLYRARAALAELRGDNLDQDHGVAIVRAALDEPIRRIAANAGVDADEFLFELRRSNDDFWGMDMRSGACGDLFAAGVIDPVRVTRLALRNAVATASSLMTVECAVTHIPPSDPTFGFDARRAAETREDPRA</sequence>
<dbReference type="Gene3D" id="3.30.260.10">
    <property type="entry name" value="TCP-1-like chaperonin intermediate domain"/>
    <property type="match status" value="1"/>
</dbReference>
<dbReference type="InterPro" id="IPR027409">
    <property type="entry name" value="GroEL-like_apical_dom_sf"/>
</dbReference>
<dbReference type="NCBIfam" id="NF009489">
    <property type="entry name" value="PRK12851.1"/>
    <property type="match status" value="1"/>
</dbReference>
<keyword evidence="5" id="KW-0143">Chaperone</keyword>
<comment type="similarity">
    <text evidence="1 7">Belongs to the chaperonin (HSP60) family.</text>
</comment>
<dbReference type="PRINTS" id="PR00298">
    <property type="entry name" value="CHAPERONIN60"/>
</dbReference>
<dbReference type="CDD" id="cd03344">
    <property type="entry name" value="GroEL"/>
    <property type="match status" value="1"/>
</dbReference>
<comment type="subunit">
    <text evidence="8">Forms a cylinder of 14 subunits composed of two heptameric rings stacked back-to-back. Interacts with the co-chaperonin GroES.</text>
</comment>
<dbReference type="GO" id="GO:0140662">
    <property type="term" value="F:ATP-dependent protein folding chaperone"/>
    <property type="evidence" value="ECO:0007669"/>
    <property type="project" value="InterPro"/>
</dbReference>
<comment type="caution">
    <text evidence="9">The sequence shown here is derived from an EMBL/GenBank/DDBJ whole genome shotgun (WGS) entry which is preliminary data.</text>
</comment>
<evidence type="ECO:0000256" key="2">
    <source>
        <dbReference type="ARBA" id="ARBA00022490"/>
    </source>
</evidence>
<name>A0A2U1STF8_METSR</name>
<dbReference type="Pfam" id="PF00118">
    <property type="entry name" value="Cpn60_TCP1"/>
    <property type="match status" value="1"/>
</dbReference>
<evidence type="ECO:0000256" key="1">
    <source>
        <dbReference type="ARBA" id="ARBA00006607"/>
    </source>
</evidence>
<dbReference type="InterPro" id="IPR027410">
    <property type="entry name" value="TCP-1-like_intermed_sf"/>
</dbReference>
<dbReference type="RefSeq" id="WP_108916249.1">
    <property type="nucleotide sequence ID" value="NZ_BGJY01000005.1"/>
</dbReference>
<keyword evidence="10" id="KW-1185">Reference proteome</keyword>
<dbReference type="SUPFAM" id="SSF54849">
    <property type="entry name" value="GroEL-intermediate domain like"/>
    <property type="match status" value="1"/>
</dbReference>
<dbReference type="SUPFAM" id="SSF52029">
    <property type="entry name" value="GroEL apical domain-like"/>
    <property type="match status" value="1"/>
</dbReference>
<proteinExistence type="inferred from homology"/>
<evidence type="ECO:0000256" key="7">
    <source>
        <dbReference type="RuleBase" id="RU000418"/>
    </source>
</evidence>
<dbReference type="NCBIfam" id="NF009488">
    <property type="entry name" value="PRK12850.1"/>
    <property type="match status" value="1"/>
</dbReference>
<keyword evidence="6" id="KW-0413">Isomerase</keyword>
<comment type="function">
    <text evidence="8">Together with its co-chaperonin GroES, plays an essential role in assisting protein folding. The GroEL-GroES system forms a nano-cage that allows encapsulation of the non-native substrate proteins and provides a physical environment optimized to promote and accelerate protein folding.</text>
</comment>
<evidence type="ECO:0000256" key="8">
    <source>
        <dbReference type="RuleBase" id="RU000419"/>
    </source>
</evidence>
<dbReference type="FunFam" id="3.50.7.10:FF:000001">
    <property type="entry name" value="60 kDa chaperonin"/>
    <property type="match status" value="1"/>
</dbReference>
<keyword evidence="2" id="KW-0963">Cytoplasm</keyword>
<dbReference type="InterPro" id="IPR002423">
    <property type="entry name" value="Cpn60/GroEL/TCP-1"/>
</dbReference>
<dbReference type="EMBL" id="PUIV01000005">
    <property type="protein sequence ID" value="PWB94880.1"/>
    <property type="molecule type" value="Genomic_DNA"/>
</dbReference>
<dbReference type="NCBIfam" id="NF009487">
    <property type="entry name" value="PRK12849.1"/>
    <property type="match status" value="1"/>
</dbReference>
<evidence type="ECO:0000256" key="6">
    <source>
        <dbReference type="ARBA" id="ARBA00023235"/>
    </source>
</evidence>
<evidence type="ECO:0000256" key="3">
    <source>
        <dbReference type="ARBA" id="ARBA00022741"/>
    </source>
</evidence>
<dbReference type="NCBIfam" id="NF000592">
    <property type="entry name" value="PRK00013.1"/>
    <property type="match status" value="1"/>
</dbReference>
<evidence type="ECO:0000313" key="10">
    <source>
        <dbReference type="Proteomes" id="UP000245137"/>
    </source>
</evidence>
<dbReference type="GO" id="GO:0005524">
    <property type="term" value="F:ATP binding"/>
    <property type="evidence" value="ECO:0007669"/>
    <property type="project" value="UniProtKB-KW"/>
</dbReference>
<evidence type="ECO:0000256" key="4">
    <source>
        <dbReference type="ARBA" id="ARBA00022840"/>
    </source>
</evidence>
<dbReference type="Gene3D" id="1.10.560.10">
    <property type="entry name" value="GroEL-like equatorial domain"/>
    <property type="match status" value="1"/>
</dbReference>
<reference evidence="9 10" key="1">
    <citation type="journal article" date="2018" name="Appl. Microbiol. Biotechnol.">
        <title>Co-cultivation of the strictly anaerobic methanogen Methanosarcina barkeri with aerobic methanotrophs in an oxygen-limited membrane bioreactor.</title>
        <authorList>
            <person name="In 't Zandt M.H."/>
            <person name="van den Bosch T.J.M."/>
            <person name="Rijkers R."/>
            <person name="van Kessel M.A.H.J."/>
            <person name="Jetten M.S.M."/>
            <person name="Welte C.U."/>
        </authorList>
    </citation>
    <scope>NUCLEOTIDE SEQUENCE [LARGE SCALE GENOMIC DNA]</scope>
    <source>
        <strain evidence="9 10">DSM 17706</strain>
    </source>
</reference>
<accession>A0A2U1STF8</accession>
<dbReference type="PANTHER" id="PTHR45633">
    <property type="entry name" value="60 KDA HEAT SHOCK PROTEIN, MITOCHONDRIAL"/>
    <property type="match status" value="1"/>
</dbReference>
<keyword evidence="3" id="KW-0547">Nucleotide-binding</keyword>
<dbReference type="SUPFAM" id="SSF48592">
    <property type="entry name" value="GroEL equatorial domain-like"/>
    <property type="match status" value="1"/>
</dbReference>
<evidence type="ECO:0000256" key="5">
    <source>
        <dbReference type="ARBA" id="ARBA00023186"/>
    </source>
</evidence>
<keyword evidence="4" id="KW-0067">ATP-binding</keyword>
<organism evidence="9 10">
    <name type="scientific">Methylosinus sporium</name>
    <dbReference type="NCBI Taxonomy" id="428"/>
    <lineage>
        <taxon>Bacteria</taxon>
        <taxon>Pseudomonadati</taxon>
        <taxon>Pseudomonadota</taxon>
        <taxon>Alphaproteobacteria</taxon>
        <taxon>Hyphomicrobiales</taxon>
        <taxon>Methylocystaceae</taxon>
        <taxon>Methylosinus</taxon>
    </lineage>
</organism>
<dbReference type="OrthoDB" id="9766614at2"/>
<protein>
    <recommendedName>
        <fullName evidence="8">60 kDa chaperonin</fullName>
    </recommendedName>
</protein>
<dbReference type="AlphaFoldDB" id="A0A2U1STF8"/>
<dbReference type="InterPro" id="IPR027413">
    <property type="entry name" value="GROEL-like_equatorial_sf"/>
</dbReference>
<gene>
    <name evidence="9" type="ORF">C5689_05375</name>
</gene>
<dbReference type="InterPro" id="IPR001844">
    <property type="entry name" value="Cpn60/GroEL"/>
</dbReference>
<dbReference type="Gene3D" id="3.50.7.10">
    <property type="entry name" value="GroEL"/>
    <property type="match status" value="1"/>
</dbReference>
<evidence type="ECO:0000313" key="9">
    <source>
        <dbReference type="EMBL" id="PWB94880.1"/>
    </source>
</evidence>
<dbReference type="GO" id="GO:0016853">
    <property type="term" value="F:isomerase activity"/>
    <property type="evidence" value="ECO:0007669"/>
    <property type="project" value="UniProtKB-KW"/>
</dbReference>
<dbReference type="Proteomes" id="UP000245137">
    <property type="component" value="Unassembled WGS sequence"/>
</dbReference>
<dbReference type="GO" id="GO:0042026">
    <property type="term" value="P:protein refolding"/>
    <property type="evidence" value="ECO:0007669"/>
    <property type="project" value="InterPro"/>
</dbReference>